<protein>
    <submittedName>
        <fullName evidence="1">Uncharacterized protein</fullName>
    </submittedName>
</protein>
<dbReference type="Proteomes" id="UP000556201">
    <property type="component" value="Unassembled WGS sequence"/>
</dbReference>
<accession>A0A7W9FR67</accession>
<name>A0A7W9FR67_BREVE</name>
<reference evidence="1 2" key="1">
    <citation type="submission" date="2020-08" db="EMBL/GenBank/DDBJ databases">
        <title>Functional genomics of gut bacteria from endangered species of beetles.</title>
        <authorList>
            <person name="Carlos-Shanley C."/>
        </authorList>
    </citation>
    <scope>NUCLEOTIDE SEQUENCE [LARGE SCALE GENOMIC DNA]</scope>
    <source>
        <strain evidence="1 2">S00192</strain>
    </source>
</reference>
<proteinExistence type="predicted"/>
<gene>
    <name evidence="1" type="ORF">HNP47_000001</name>
</gene>
<comment type="caution">
    <text evidence="1">The sequence shown here is derived from an EMBL/GenBank/DDBJ whole genome shotgun (WGS) entry which is preliminary data.</text>
</comment>
<sequence length="107" mass="11932">MIKAARIQVRACFGRGRKTLRDLVVRIETKRLLDRLGQSDFQYREYESAASAGAERWPLFELVSRQLRASHAHSAPEALPDAQAVNAVDSGNSIQALVVRIATGRDR</sequence>
<dbReference type="RefSeq" id="WP_184277318.1">
    <property type="nucleotide sequence ID" value="NZ_JACHLJ010000001.1"/>
</dbReference>
<evidence type="ECO:0000313" key="1">
    <source>
        <dbReference type="EMBL" id="MBB5770032.1"/>
    </source>
</evidence>
<evidence type="ECO:0000313" key="2">
    <source>
        <dbReference type="Proteomes" id="UP000556201"/>
    </source>
</evidence>
<dbReference type="AlphaFoldDB" id="A0A7W9FR67"/>
<organism evidence="1 2">
    <name type="scientific">Brevundimonas vesicularis</name>
    <name type="common">Pseudomonas vesicularis</name>
    <dbReference type="NCBI Taxonomy" id="41276"/>
    <lineage>
        <taxon>Bacteria</taxon>
        <taxon>Pseudomonadati</taxon>
        <taxon>Pseudomonadota</taxon>
        <taxon>Alphaproteobacteria</taxon>
        <taxon>Caulobacterales</taxon>
        <taxon>Caulobacteraceae</taxon>
        <taxon>Brevundimonas</taxon>
    </lineage>
</organism>
<dbReference type="EMBL" id="JACHLJ010000001">
    <property type="protein sequence ID" value="MBB5770032.1"/>
    <property type="molecule type" value="Genomic_DNA"/>
</dbReference>